<dbReference type="EMBL" id="JBHTMV010000004">
    <property type="protein sequence ID" value="MFD1293920.1"/>
    <property type="molecule type" value="Genomic_DNA"/>
</dbReference>
<name>A0ABW3WRP0_9FLAO</name>
<organism evidence="1 2">
    <name type="scientific">Lutibacter holmesii</name>
    <dbReference type="NCBI Taxonomy" id="1137985"/>
    <lineage>
        <taxon>Bacteria</taxon>
        <taxon>Pseudomonadati</taxon>
        <taxon>Bacteroidota</taxon>
        <taxon>Flavobacteriia</taxon>
        <taxon>Flavobacteriales</taxon>
        <taxon>Flavobacteriaceae</taxon>
        <taxon>Lutibacter</taxon>
    </lineage>
</organism>
<dbReference type="RefSeq" id="WP_386809118.1">
    <property type="nucleotide sequence ID" value="NZ_JBHTMV010000004.1"/>
</dbReference>
<dbReference type="SUPFAM" id="SSF75169">
    <property type="entry name" value="DsrEFH-like"/>
    <property type="match status" value="1"/>
</dbReference>
<gene>
    <name evidence="1" type="ORF">ACFQ5N_08745</name>
</gene>
<dbReference type="InterPro" id="IPR003787">
    <property type="entry name" value="Sulphur_relay_DsrE/F-like"/>
</dbReference>
<sequence>MKRIISTVIFYLCIFTVIAQSEKPKTGPIINDYGASFAIKKAELKLEKGKEYKVIFDIYTDRSKEGQENPLINTVARFLNMHGQQGIKEENMKVVVILHGAATKSALSMKAYEKKYDAKNPNTELIEALQKKDVEIFVCGQSLLFNKFDLEDVSKNVKVSLSALTALVEYQSNGYQIINFN</sequence>
<dbReference type="PANTHER" id="PTHR37691">
    <property type="entry name" value="BLR3518 PROTEIN"/>
    <property type="match status" value="1"/>
</dbReference>
<dbReference type="Pfam" id="PF02635">
    <property type="entry name" value="DsrE"/>
    <property type="match status" value="1"/>
</dbReference>
<dbReference type="Proteomes" id="UP001597241">
    <property type="component" value="Unassembled WGS sequence"/>
</dbReference>
<proteinExistence type="predicted"/>
<reference evidence="2" key="1">
    <citation type="journal article" date="2019" name="Int. J. Syst. Evol. Microbiol.">
        <title>The Global Catalogue of Microorganisms (GCM) 10K type strain sequencing project: providing services to taxonomists for standard genome sequencing and annotation.</title>
        <authorList>
            <consortium name="The Broad Institute Genomics Platform"/>
            <consortium name="The Broad Institute Genome Sequencing Center for Infectious Disease"/>
            <person name="Wu L."/>
            <person name="Ma J."/>
        </authorList>
    </citation>
    <scope>NUCLEOTIDE SEQUENCE [LARGE SCALE GENOMIC DNA]</scope>
    <source>
        <strain evidence="2">CCUG 62221</strain>
    </source>
</reference>
<dbReference type="PANTHER" id="PTHR37691:SF1">
    <property type="entry name" value="BLR3518 PROTEIN"/>
    <property type="match status" value="1"/>
</dbReference>
<accession>A0ABW3WRP0</accession>
<evidence type="ECO:0000313" key="2">
    <source>
        <dbReference type="Proteomes" id="UP001597241"/>
    </source>
</evidence>
<protein>
    <submittedName>
        <fullName evidence="1">DsrE family protein</fullName>
    </submittedName>
</protein>
<comment type="caution">
    <text evidence="1">The sequence shown here is derived from an EMBL/GenBank/DDBJ whole genome shotgun (WGS) entry which is preliminary data.</text>
</comment>
<dbReference type="InterPro" id="IPR027396">
    <property type="entry name" value="DsrEFH-like"/>
</dbReference>
<evidence type="ECO:0000313" key="1">
    <source>
        <dbReference type="EMBL" id="MFD1293920.1"/>
    </source>
</evidence>
<dbReference type="Gene3D" id="3.40.1260.10">
    <property type="entry name" value="DsrEFH-like"/>
    <property type="match status" value="1"/>
</dbReference>
<keyword evidence="2" id="KW-1185">Reference proteome</keyword>